<protein>
    <recommendedName>
        <fullName evidence="3">Lipoprotein</fullName>
    </recommendedName>
</protein>
<proteinExistence type="predicted"/>
<dbReference type="EMBL" id="CP063078">
    <property type="protein sequence ID" value="QOQ86704.1"/>
    <property type="molecule type" value="Genomic_DNA"/>
</dbReference>
<evidence type="ECO:0000313" key="2">
    <source>
        <dbReference type="Proteomes" id="UP000594749"/>
    </source>
</evidence>
<reference evidence="1 2" key="1">
    <citation type="submission" date="2020-10" db="EMBL/GenBank/DDBJ databases">
        <title>Campylobacter and Helicobacter PacBio genomes.</title>
        <authorList>
            <person name="Lane C."/>
        </authorList>
    </citation>
    <scope>NUCLEOTIDE SEQUENCE [LARGE SCALE GENOMIC DNA]</scope>
    <source>
        <strain evidence="1 2">2016D-0077</strain>
    </source>
</reference>
<accession>A0A7M1LF61</accession>
<dbReference type="AlphaFoldDB" id="A0A7M1LF61"/>
<gene>
    <name evidence="1" type="ORF">IMC76_05605</name>
</gene>
<dbReference type="Proteomes" id="UP000594749">
    <property type="component" value="Chromosome"/>
</dbReference>
<name>A0A7M1LF61_9BACT</name>
<keyword evidence="2" id="KW-1185">Reference proteome</keyword>
<evidence type="ECO:0000313" key="1">
    <source>
        <dbReference type="EMBL" id="QOQ86704.1"/>
    </source>
</evidence>
<dbReference type="RefSeq" id="WP_025803704.1">
    <property type="nucleotide sequence ID" value="NZ_CP053842.1"/>
</dbReference>
<dbReference type="PROSITE" id="PS51257">
    <property type="entry name" value="PROKAR_LIPOPROTEIN"/>
    <property type="match status" value="1"/>
</dbReference>
<dbReference type="OrthoDB" id="5329991at2"/>
<organism evidence="1 2">
    <name type="scientific">Campylobacter corcagiensis</name>
    <dbReference type="NCBI Taxonomy" id="1448857"/>
    <lineage>
        <taxon>Bacteria</taxon>
        <taxon>Pseudomonadati</taxon>
        <taxon>Campylobacterota</taxon>
        <taxon>Epsilonproteobacteria</taxon>
        <taxon>Campylobacterales</taxon>
        <taxon>Campylobacteraceae</taxon>
        <taxon>Campylobacter</taxon>
    </lineage>
</organism>
<evidence type="ECO:0008006" key="3">
    <source>
        <dbReference type="Google" id="ProtNLM"/>
    </source>
</evidence>
<sequence>MIKFIVLFLGLFFSGCATIGGYSDDISKFKSSIYHQNCEFKDEIKTISNDKLYNALKSGFKARSCKEYALSNKFFDIAESEYKYSVDTKSLTSKASSSISSTILNDNALSYSGKFYERGMINLYKALNFLALNDLANARVEFNRALARQNRAKIYFSTEILKAKNELSSKLSEANQNELEKISNSFDESLGSYEIYSNFINPFITYMAGIFFTTQGDKKGKELLKELDQNSQVKKDINLKNKQIWLIYENGTASGLKESRIDVPLWLASDRIYYAGFALPTLTRPNLSYKYLNLNSQKSVKISDMDAVIRAEYSKIYPLIITKEAIRAISKATLQYSTSQDDNPLGAIFAIYSALTTKADIRHIPVFPKEFQSVSMPNLGYAKISDDSGNLLFDIKTDPDKNTIIYLKSLTKSYLHYDKIEL</sequence>